<dbReference type="GO" id="GO:0016301">
    <property type="term" value="F:kinase activity"/>
    <property type="evidence" value="ECO:0007669"/>
    <property type="project" value="UniProtKB-KW"/>
</dbReference>
<name>A0AAX6G3I3_IRIPA</name>
<organism evidence="1 3">
    <name type="scientific">Iris pallida</name>
    <name type="common">Sweet iris</name>
    <dbReference type="NCBI Taxonomy" id="29817"/>
    <lineage>
        <taxon>Eukaryota</taxon>
        <taxon>Viridiplantae</taxon>
        <taxon>Streptophyta</taxon>
        <taxon>Embryophyta</taxon>
        <taxon>Tracheophyta</taxon>
        <taxon>Spermatophyta</taxon>
        <taxon>Magnoliopsida</taxon>
        <taxon>Liliopsida</taxon>
        <taxon>Asparagales</taxon>
        <taxon>Iridaceae</taxon>
        <taxon>Iridoideae</taxon>
        <taxon>Irideae</taxon>
        <taxon>Iris</taxon>
    </lineage>
</organism>
<proteinExistence type="predicted"/>
<evidence type="ECO:0000313" key="1">
    <source>
        <dbReference type="EMBL" id="KAJ6823102.1"/>
    </source>
</evidence>
<keyword evidence="1" id="KW-0675">Receptor</keyword>
<evidence type="ECO:0000313" key="2">
    <source>
        <dbReference type="EMBL" id="KAJ6853372.1"/>
    </source>
</evidence>
<dbReference type="AlphaFoldDB" id="A0AAX6G3I3"/>
<accession>A0AAX6G3I3</accession>
<keyword evidence="3" id="KW-1185">Reference proteome</keyword>
<protein>
    <submittedName>
        <fullName evidence="1">Proline-rich receptor-like protein kinase PERK3</fullName>
    </submittedName>
</protein>
<keyword evidence="1" id="KW-0418">Kinase</keyword>
<dbReference type="EMBL" id="JANAVB010023600">
    <property type="protein sequence ID" value="KAJ6823102.1"/>
    <property type="molecule type" value="Genomic_DNA"/>
</dbReference>
<comment type="caution">
    <text evidence="1">The sequence shown here is derived from an EMBL/GenBank/DDBJ whole genome shotgun (WGS) entry which is preliminary data.</text>
</comment>
<dbReference type="EMBL" id="JANAVB010000799">
    <property type="protein sequence ID" value="KAJ6853372.1"/>
    <property type="molecule type" value="Genomic_DNA"/>
</dbReference>
<gene>
    <name evidence="2" type="ORF">M6B38_249965</name>
    <name evidence="1" type="ORF">M6B38_384910</name>
</gene>
<reference evidence="1" key="1">
    <citation type="journal article" date="2023" name="GigaByte">
        <title>Genome assembly of the bearded iris, Iris pallida Lam.</title>
        <authorList>
            <person name="Bruccoleri R.E."/>
            <person name="Oakeley E.J."/>
            <person name="Faust A.M.E."/>
            <person name="Altorfer M."/>
            <person name="Dessus-Babus S."/>
            <person name="Burckhardt D."/>
            <person name="Oertli M."/>
            <person name="Naumann U."/>
            <person name="Petersen F."/>
            <person name="Wong J."/>
        </authorList>
    </citation>
    <scope>NUCLEOTIDE SEQUENCE</scope>
    <source>
        <strain evidence="1">GSM-AAB239-AS_SAM_17_03QT</strain>
    </source>
</reference>
<evidence type="ECO:0000313" key="3">
    <source>
        <dbReference type="Proteomes" id="UP001140949"/>
    </source>
</evidence>
<reference evidence="1" key="2">
    <citation type="submission" date="2023-04" db="EMBL/GenBank/DDBJ databases">
        <authorList>
            <person name="Bruccoleri R.E."/>
            <person name="Oakeley E.J."/>
            <person name="Faust A.-M."/>
            <person name="Dessus-Babus S."/>
            <person name="Altorfer M."/>
            <person name="Burckhardt D."/>
            <person name="Oertli M."/>
            <person name="Naumann U."/>
            <person name="Petersen F."/>
            <person name="Wong J."/>
        </authorList>
    </citation>
    <scope>NUCLEOTIDE SEQUENCE</scope>
    <source>
        <strain evidence="1">GSM-AAB239-AS_SAM_17_03QT</strain>
        <tissue evidence="1">Leaf</tissue>
    </source>
</reference>
<keyword evidence="1" id="KW-0808">Transferase</keyword>
<sequence>MILYQNDLVDCGDVFWKRL</sequence>
<dbReference type="Proteomes" id="UP001140949">
    <property type="component" value="Unassembled WGS sequence"/>
</dbReference>